<dbReference type="RefSeq" id="WP_212527232.1">
    <property type="nucleotide sequence ID" value="NZ_JAGSOG010000015.1"/>
</dbReference>
<dbReference type="InterPro" id="IPR052512">
    <property type="entry name" value="4CMD/NDH-1_regulator"/>
</dbReference>
<dbReference type="Pfam" id="PF02627">
    <property type="entry name" value="CMD"/>
    <property type="match status" value="1"/>
</dbReference>
<gene>
    <name evidence="4" type="primary">pcaC</name>
    <name evidence="4" type="ORF">KDL01_05515</name>
</gene>
<evidence type="ECO:0000256" key="1">
    <source>
        <dbReference type="SAM" id="MobiDB-lite"/>
    </source>
</evidence>
<accession>A0A941IP37</accession>
<dbReference type="GO" id="GO:0047575">
    <property type="term" value="F:4-carboxymuconolactone decarboxylase activity"/>
    <property type="evidence" value="ECO:0007669"/>
    <property type="project" value="UniProtKB-EC"/>
</dbReference>
<dbReference type="InterPro" id="IPR029032">
    <property type="entry name" value="AhpD-like"/>
</dbReference>
<dbReference type="AlphaFoldDB" id="A0A941IP37"/>
<evidence type="ECO:0000259" key="2">
    <source>
        <dbReference type="Pfam" id="PF00561"/>
    </source>
</evidence>
<dbReference type="NCBIfam" id="TIGR02425">
    <property type="entry name" value="decarb_PcaC"/>
    <property type="match status" value="1"/>
</dbReference>
<evidence type="ECO:0000313" key="4">
    <source>
        <dbReference type="EMBL" id="MBR7832707.1"/>
    </source>
</evidence>
<dbReference type="EMBL" id="JAGSOG010000015">
    <property type="protein sequence ID" value="MBR7832707.1"/>
    <property type="molecule type" value="Genomic_DNA"/>
</dbReference>
<dbReference type="PRINTS" id="PR00111">
    <property type="entry name" value="ABHYDROLASE"/>
</dbReference>
<dbReference type="PANTHER" id="PTHR33570:SF2">
    <property type="entry name" value="CARBOXYMUCONOLACTONE DECARBOXYLASE-LIKE DOMAIN-CONTAINING PROTEIN"/>
    <property type="match status" value="1"/>
</dbReference>
<dbReference type="InterPro" id="IPR003779">
    <property type="entry name" value="CMD-like"/>
</dbReference>
<dbReference type="InterPro" id="IPR029058">
    <property type="entry name" value="AB_hydrolase_fold"/>
</dbReference>
<organism evidence="4 5">
    <name type="scientific">Actinospica durhamensis</name>
    <dbReference type="NCBI Taxonomy" id="1508375"/>
    <lineage>
        <taxon>Bacteria</taxon>
        <taxon>Bacillati</taxon>
        <taxon>Actinomycetota</taxon>
        <taxon>Actinomycetes</taxon>
        <taxon>Catenulisporales</taxon>
        <taxon>Actinospicaceae</taxon>
        <taxon>Actinospica</taxon>
    </lineage>
</organism>
<dbReference type="Gene3D" id="1.20.1290.10">
    <property type="entry name" value="AhpD-like"/>
    <property type="match status" value="1"/>
</dbReference>
<dbReference type="SUPFAM" id="SSF53474">
    <property type="entry name" value="alpha/beta-Hydrolases"/>
    <property type="match status" value="1"/>
</dbReference>
<protein>
    <submittedName>
        <fullName evidence="4">4-carboxymuconolactone decarboxylase</fullName>
        <ecNumber evidence="4">4.1.1.44</ecNumber>
    </submittedName>
</protein>
<dbReference type="InterPro" id="IPR000639">
    <property type="entry name" value="Epox_hydrolase-like"/>
</dbReference>
<dbReference type="InterPro" id="IPR012788">
    <property type="entry name" value="Decarb_PcaC"/>
</dbReference>
<proteinExistence type="predicted"/>
<dbReference type="Proteomes" id="UP000675781">
    <property type="component" value="Unassembled WGS sequence"/>
</dbReference>
<feature type="domain" description="AB hydrolase-1" evidence="2">
    <location>
        <begin position="31"/>
        <end position="263"/>
    </location>
</feature>
<dbReference type="PRINTS" id="PR00412">
    <property type="entry name" value="EPOXHYDRLASE"/>
</dbReference>
<keyword evidence="4" id="KW-0456">Lyase</keyword>
<evidence type="ECO:0000313" key="5">
    <source>
        <dbReference type="Proteomes" id="UP000675781"/>
    </source>
</evidence>
<dbReference type="Pfam" id="PF00561">
    <property type="entry name" value="Abhydrolase_1"/>
    <property type="match status" value="1"/>
</dbReference>
<reference evidence="4" key="1">
    <citation type="submission" date="2021-04" db="EMBL/GenBank/DDBJ databases">
        <title>Genome based classification of Actinospica acidithermotolerans sp. nov., an actinobacterium isolated from an Indonesian hot spring.</title>
        <authorList>
            <person name="Kusuma A.B."/>
            <person name="Putra K.E."/>
            <person name="Nafisah S."/>
            <person name="Loh J."/>
            <person name="Nouioui I."/>
            <person name="Goodfellow M."/>
        </authorList>
    </citation>
    <scope>NUCLEOTIDE SEQUENCE</scope>
    <source>
        <strain evidence="4">CSCA 57</strain>
    </source>
</reference>
<dbReference type="GO" id="GO:0051920">
    <property type="term" value="F:peroxiredoxin activity"/>
    <property type="evidence" value="ECO:0007669"/>
    <property type="project" value="InterPro"/>
</dbReference>
<dbReference type="EC" id="4.1.1.44" evidence="4"/>
<feature type="domain" description="Carboxymuconolactone decarboxylase-like" evidence="3">
    <location>
        <begin position="316"/>
        <end position="397"/>
    </location>
</feature>
<dbReference type="PANTHER" id="PTHR33570">
    <property type="entry name" value="4-CARBOXYMUCONOLACTONE DECARBOXYLASE FAMILY PROTEIN"/>
    <property type="match status" value="1"/>
</dbReference>
<dbReference type="Gene3D" id="3.40.50.1820">
    <property type="entry name" value="alpha/beta hydrolase"/>
    <property type="match status" value="1"/>
</dbReference>
<comment type="caution">
    <text evidence="4">The sequence shown here is derived from an EMBL/GenBank/DDBJ whole genome shotgun (WGS) entry which is preliminary data.</text>
</comment>
<dbReference type="InterPro" id="IPR000073">
    <property type="entry name" value="AB_hydrolase_1"/>
</dbReference>
<sequence length="406" mass="42513">MSDSTAAPRTVHHVLDGPDVPPPAAAPEPVPVVLGPSIGTTTALWAQVAPVLARTRRVVRWDLPGHGGSAADLIPAAEPGATGIADLGRLVLDLADRLGFDRFAYAGDSLGGAVGTWLAAHHPERVHALAVLCSSAHFGDPANWYARAEKVRSGREAAMAELTDSALNRWFPAGAEIRDSAVARDLVATHATVDPTAYAGCCDVIAGLDLTANLAEITAPTLVIAGRLDPATPPVHARELADGIVGSSLLELAGVGHLAPAEAPERVAAALLEHFESAPGDDARRHAAGMSVRRAVLGDAHVDRAVANTTAFTAPFQDLITRYAWGEIWTRPGLDRRTRSCITLTALVAHGHLDELAMHVRAARNNGLTPDEIGEVLLQSAVYCGVPAANSAFAVARRVLEAEEER</sequence>
<keyword evidence="5" id="KW-1185">Reference proteome</keyword>
<dbReference type="SUPFAM" id="SSF69118">
    <property type="entry name" value="AhpD-like"/>
    <property type="match status" value="1"/>
</dbReference>
<evidence type="ECO:0000259" key="3">
    <source>
        <dbReference type="Pfam" id="PF02627"/>
    </source>
</evidence>
<feature type="region of interest" description="Disordered" evidence="1">
    <location>
        <begin position="1"/>
        <end position="26"/>
    </location>
</feature>
<name>A0A941IP37_9ACTN</name>